<name>A0A0J7J2D4_9FLAO</name>
<reference evidence="3 4" key="1">
    <citation type="journal article" date="2004" name="Int. J. Syst. Evol. Microbiol.">
        <title>Kaistella koreensis gen. nov., sp. nov., a novel member of the Chryseobacterium-Bergeyella-Riemerella branch.</title>
        <authorList>
            <person name="Kim M.K."/>
            <person name="Im W.T."/>
            <person name="Shin Y.K."/>
            <person name="Lim J.H."/>
            <person name="Kim S.H."/>
            <person name="Lee B.C."/>
            <person name="Park M.Y."/>
            <person name="Lee K.Y."/>
            <person name="Lee S.T."/>
        </authorList>
    </citation>
    <scope>NUCLEOTIDE SEQUENCE [LARGE SCALE GENOMIC DNA]</scope>
    <source>
        <strain evidence="3 4">CCUG 49689</strain>
    </source>
</reference>
<dbReference type="PATRIC" id="fig|1304281.5.peg.910"/>
<evidence type="ECO:0000313" key="4">
    <source>
        <dbReference type="Proteomes" id="UP000035900"/>
    </source>
</evidence>
<dbReference type="RefSeq" id="WP_048498797.1">
    <property type="nucleotide sequence ID" value="NZ_LFNG01000004.1"/>
</dbReference>
<sequence length="217" mass="24592">MKALIISLFLFISNFLFSQYIAGLSVTQNGQNKIKVHVKAYFHTSSSAYLSYDTNTNQNIITLNACYYLSPLGGDAAVTYYENDFYIDVPDQATYTLITNMYISTNETSCNYHHIEDTKTLQFTTPVQGTVSLATTKNENIASAVTLFPNPTKEVLNFKSPYKVNEINMYDTSGKKVKSLQKITDTKIDTSHFSSGTYLIEFVGDRHKYRTKILIRK</sequence>
<dbReference type="STRING" id="1304281.ACM44_04220"/>
<dbReference type="Pfam" id="PF18962">
    <property type="entry name" value="Por_Secre_tail"/>
    <property type="match status" value="1"/>
</dbReference>
<gene>
    <name evidence="3" type="ORF">ACM44_04220</name>
</gene>
<dbReference type="OrthoDB" id="9805017at2"/>
<evidence type="ECO:0000256" key="1">
    <source>
        <dbReference type="ARBA" id="ARBA00022729"/>
    </source>
</evidence>
<dbReference type="AlphaFoldDB" id="A0A0J7J2D4"/>
<organism evidence="3 4">
    <name type="scientific">Chryseobacterium koreense CCUG 49689</name>
    <dbReference type="NCBI Taxonomy" id="1304281"/>
    <lineage>
        <taxon>Bacteria</taxon>
        <taxon>Pseudomonadati</taxon>
        <taxon>Bacteroidota</taxon>
        <taxon>Flavobacteriia</taxon>
        <taxon>Flavobacteriales</taxon>
        <taxon>Weeksellaceae</taxon>
        <taxon>Chryseobacterium group</taxon>
        <taxon>Chryseobacterium</taxon>
    </lineage>
</organism>
<dbReference type="InterPro" id="IPR026444">
    <property type="entry name" value="Secre_tail"/>
</dbReference>
<accession>A0A0J7J2D4</accession>
<evidence type="ECO:0000259" key="2">
    <source>
        <dbReference type="Pfam" id="PF18962"/>
    </source>
</evidence>
<protein>
    <recommendedName>
        <fullName evidence="2">Secretion system C-terminal sorting domain-containing protein</fullName>
    </recommendedName>
</protein>
<keyword evidence="4" id="KW-1185">Reference proteome</keyword>
<keyword evidence="1" id="KW-0732">Signal</keyword>
<dbReference type="NCBIfam" id="TIGR04183">
    <property type="entry name" value="Por_Secre_tail"/>
    <property type="match status" value="1"/>
</dbReference>
<dbReference type="Proteomes" id="UP000035900">
    <property type="component" value="Unassembled WGS sequence"/>
</dbReference>
<comment type="caution">
    <text evidence="3">The sequence shown here is derived from an EMBL/GenBank/DDBJ whole genome shotgun (WGS) entry which is preliminary data.</text>
</comment>
<feature type="domain" description="Secretion system C-terminal sorting" evidence="2">
    <location>
        <begin position="147"/>
        <end position="215"/>
    </location>
</feature>
<evidence type="ECO:0000313" key="3">
    <source>
        <dbReference type="EMBL" id="KMQ72216.1"/>
    </source>
</evidence>
<proteinExistence type="predicted"/>
<dbReference type="EMBL" id="LFNG01000004">
    <property type="protein sequence ID" value="KMQ72216.1"/>
    <property type="molecule type" value="Genomic_DNA"/>
</dbReference>